<evidence type="ECO:0000256" key="1">
    <source>
        <dbReference type="SAM" id="MobiDB-lite"/>
    </source>
</evidence>
<dbReference type="SUPFAM" id="SSF56300">
    <property type="entry name" value="Metallo-dependent phosphatases"/>
    <property type="match status" value="1"/>
</dbReference>
<keyword evidence="3" id="KW-1185">Reference proteome</keyword>
<dbReference type="Gene3D" id="3.60.21.10">
    <property type="match status" value="1"/>
</dbReference>
<evidence type="ECO:0008006" key="4">
    <source>
        <dbReference type="Google" id="ProtNLM"/>
    </source>
</evidence>
<sequence length="598" mass="65162">MSHELNRRDALRLGVAGGAAFVATQLPSAAVAAPPRFRPHGSPKGTTLDATVRLGSPGRNGYRLLVAGPGEPRVVRDDLLAHRPQRKARPRPLLAFGQLTDTHLVDAQSPGRVEFLDRYSDPDQLGAAAPLDGQYRPHDMLTVQVAESMVQALNRVRRGPATGVPMAFTICTGDNVDNTQYNELRWQIDVLDGQRVRPDSGDPRRYEGVADPTHYDTRYWHPEGAPGREHPDLPRTRNGFPAVPGLLDSCRRPFHATGLDMPWLTTFGNHDGLMSGSVPPTAGGLRAMTTGGRKVIDLPPGTDVLQLLDGINTLDPGALATLFAGPARSVTPDLQRRPLSRAETIAEHFRTASYPRGHGYTDWNRRTGNAYYAVDHGPVRCLILDTVNPNGGPNGSIDEQQARWLAAQLAAGSSRHLDQHGRTVQNRCHDKLFAIFSHHTLDTMDNLAAPEGVTRYGGAAVRDLLLRHPNVIAWVNGHTHENTVTPRRRPSNSTVAGGFWEISTAAHIDWPVQSRVIEVADNRNGTLSVFGTIVDLASPLRYRHGATDPINLASLARELSANDWQPPSGGLDIRRGSVEDRNVELLLPAPFGLGLTEQ</sequence>
<organism evidence="2 3">
    <name type="scientific">Luteipulveratus mongoliensis</name>
    <dbReference type="NCBI Taxonomy" id="571913"/>
    <lineage>
        <taxon>Bacteria</taxon>
        <taxon>Bacillati</taxon>
        <taxon>Actinomycetota</taxon>
        <taxon>Actinomycetes</taxon>
        <taxon>Micrococcales</taxon>
        <taxon>Dermacoccaceae</taxon>
        <taxon>Luteipulveratus</taxon>
    </lineage>
</organism>
<dbReference type="EMBL" id="CP011112">
    <property type="protein sequence ID" value="AKU14727.1"/>
    <property type="molecule type" value="Genomic_DNA"/>
</dbReference>
<accession>A0A0K1JDF0</accession>
<protein>
    <recommendedName>
        <fullName evidence="4">Metallophosphoesterase</fullName>
    </recommendedName>
</protein>
<dbReference type="RefSeq" id="WP_052589251.1">
    <property type="nucleotide sequence ID" value="NZ_CP011112.1"/>
</dbReference>
<dbReference type="KEGG" id="lmoi:VV02_00630"/>
<name>A0A0K1JDF0_9MICO</name>
<dbReference type="PROSITE" id="PS51318">
    <property type="entry name" value="TAT"/>
    <property type="match status" value="1"/>
</dbReference>
<feature type="region of interest" description="Disordered" evidence="1">
    <location>
        <begin position="215"/>
        <end position="235"/>
    </location>
</feature>
<dbReference type="Proteomes" id="UP000066480">
    <property type="component" value="Chromosome"/>
</dbReference>
<dbReference type="AlphaFoldDB" id="A0A0K1JDF0"/>
<dbReference type="OrthoDB" id="8132905at2"/>
<dbReference type="NCBIfam" id="TIGR03767">
    <property type="entry name" value="P_acnes_RR"/>
    <property type="match status" value="1"/>
</dbReference>
<dbReference type="InterPro" id="IPR029052">
    <property type="entry name" value="Metallo-depent_PP-like"/>
</dbReference>
<evidence type="ECO:0000313" key="2">
    <source>
        <dbReference type="EMBL" id="AKU14727.1"/>
    </source>
</evidence>
<gene>
    <name evidence="2" type="ORF">VV02_00630</name>
</gene>
<dbReference type="PATRIC" id="fig|571913.6.peg.125"/>
<dbReference type="InterPro" id="IPR022506">
    <property type="entry name" value="Metallophosphoesterase_PPA1498"/>
</dbReference>
<dbReference type="PANTHER" id="PTHR43143:SF1">
    <property type="entry name" value="SERINE_THREONINE-PROTEIN PHOSPHATASE CPPED1"/>
    <property type="match status" value="1"/>
</dbReference>
<reference evidence="2 3" key="1">
    <citation type="submission" date="2015-03" db="EMBL/GenBank/DDBJ databases">
        <title>Luteipulveratus halotolerans sp. nov., a novel actinobacterium (Dermacoccaceae) from Sarawak, Malaysia.</title>
        <authorList>
            <person name="Juboi H."/>
            <person name="Basik A."/>
            <person name="Shamsul S.S."/>
            <person name="Arnold P."/>
            <person name="Schmitt E.K."/>
            <person name="Sanglier J.-J."/>
            <person name="Yeo T."/>
        </authorList>
    </citation>
    <scope>NUCLEOTIDE SEQUENCE [LARGE SCALE GENOMIC DNA]</scope>
    <source>
        <strain evidence="2 3">MN07-A0370</strain>
    </source>
</reference>
<dbReference type="STRING" id="571913.VV02_00630"/>
<dbReference type="PANTHER" id="PTHR43143">
    <property type="entry name" value="METALLOPHOSPHOESTERASE, CALCINEURIN SUPERFAMILY"/>
    <property type="match status" value="1"/>
</dbReference>
<dbReference type="InterPro" id="IPR006311">
    <property type="entry name" value="TAT_signal"/>
</dbReference>
<dbReference type="InterPro" id="IPR051918">
    <property type="entry name" value="STPP_CPPED1"/>
</dbReference>
<evidence type="ECO:0000313" key="3">
    <source>
        <dbReference type="Proteomes" id="UP000066480"/>
    </source>
</evidence>
<proteinExistence type="predicted"/>